<dbReference type="GeneID" id="25275701"/>
<reference evidence="1 2" key="1">
    <citation type="submission" date="2013-03" db="EMBL/GenBank/DDBJ databases">
        <title>The Genome Sequence of Exophiala aquamarina CBS 119918.</title>
        <authorList>
            <consortium name="The Broad Institute Genomics Platform"/>
            <person name="Cuomo C."/>
            <person name="de Hoog S."/>
            <person name="Gorbushina A."/>
            <person name="Walker B."/>
            <person name="Young S.K."/>
            <person name="Zeng Q."/>
            <person name="Gargeya S."/>
            <person name="Fitzgerald M."/>
            <person name="Haas B."/>
            <person name="Abouelleil A."/>
            <person name="Allen A.W."/>
            <person name="Alvarado L."/>
            <person name="Arachchi H.M."/>
            <person name="Berlin A.M."/>
            <person name="Chapman S.B."/>
            <person name="Gainer-Dewar J."/>
            <person name="Goldberg J."/>
            <person name="Griggs A."/>
            <person name="Gujja S."/>
            <person name="Hansen M."/>
            <person name="Howarth C."/>
            <person name="Imamovic A."/>
            <person name="Ireland A."/>
            <person name="Larimer J."/>
            <person name="McCowan C."/>
            <person name="Murphy C."/>
            <person name="Pearson M."/>
            <person name="Poon T.W."/>
            <person name="Priest M."/>
            <person name="Roberts A."/>
            <person name="Saif S."/>
            <person name="Shea T."/>
            <person name="Sisk P."/>
            <person name="Sykes S."/>
            <person name="Wortman J."/>
            <person name="Nusbaum C."/>
            <person name="Birren B."/>
        </authorList>
    </citation>
    <scope>NUCLEOTIDE SEQUENCE [LARGE SCALE GENOMIC DNA]</scope>
    <source>
        <strain evidence="1 2">CBS 119918</strain>
    </source>
</reference>
<dbReference type="GO" id="GO:0016705">
    <property type="term" value="F:oxidoreductase activity, acting on paired donors, with incorporation or reduction of molecular oxygen"/>
    <property type="evidence" value="ECO:0007669"/>
    <property type="project" value="InterPro"/>
</dbReference>
<dbReference type="OrthoDB" id="3934656at2759"/>
<dbReference type="VEuPathDB" id="FungiDB:A1O9_00750"/>
<comment type="caution">
    <text evidence="1">The sequence shown here is derived from an EMBL/GenBank/DDBJ whole genome shotgun (WGS) entry which is preliminary data.</text>
</comment>
<keyword evidence="2" id="KW-1185">Reference proteome</keyword>
<dbReference type="STRING" id="1182545.A0A072PST3"/>
<proteinExistence type="predicted"/>
<dbReference type="Pfam" id="PF00067">
    <property type="entry name" value="p450"/>
    <property type="match status" value="1"/>
</dbReference>
<dbReference type="SUPFAM" id="SSF48264">
    <property type="entry name" value="Cytochrome P450"/>
    <property type="match status" value="1"/>
</dbReference>
<dbReference type="GO" id="GO:0020037">
    <property type="term" value="F:heme binding"/>
    <property type="evidence" value="ECO:0007669"/>
    <property type="project" value="InterPro"/>
</dbReference>
<evidence type="ECO:0008006" key="3">
    <source>
        <dbReference type="Google" id="ProtNLM"/>
    </source>
</evidence>
<dbReference type="Proteomes" id="UP000027920">
    <property type="component" value="Unassembled WGS sequence"/>
</dbReference>
<evidence type="ECO:0000313" key="2">
    <source>
        <dbReference type="Proteomes" id="UP000027920"/>
    </source>
</evidence>
<organism evidence="1 2">
    <name type="scientific">Exophiala aquamarina CBS 119918</name>
    <dbReference type="NCBI Taxonomy" id="1182545"/>
    <lineage>
        <taxon>Eukaryota</taxon>
        <taxon>Fungi</taxon>
        <taxon>Dikarya</taxon>
        <taxon>Ascomycota</taxon>
        <taxon>Pezizomycotina</taxon>
        <taxon>Eurotiomycetes</taxon>
        <taxon>Chaetothyriomycetidae</taxon>
        <taxon>Chaetothyriales</taxon>
        <taxon>Herpotrichiellaceae</taxon>
        <taxon>Exophiala</taxon>
    </lineage>
</organism>
<name>A0A072PST3_9EURO</name>
<sequence length="273" mass="30863">MFICSSARIGPNLLVTDDSELLRHLSAPRSKWARGGWYGGVKFDPRMNNILSERDEKKHAEMRDKLIVLWKRGRTLELDIDSVLVKALGHIRREYIGKGLDIAQIASYFTLDVLIRMAFEDSFGFVEANSDLYDYHVIANKFFGVLELVVNHENLQLFVQNSIVQRLLAPKGKDKVGQGAIIGIAQKAVSERFRPDARVKKDMLGHFLAKGMTQEEAEVESHLQIIAESDSTAGTLRTTMMLLVAKPGGIPKTCPRNRQCYRERHCLVSNHQT</sequence>
<dbReference type="GO" id="GO:0004497">
    <property type="term" value="F:monooxygenase activity"/>
    <property type="evidence" value="ECO:0007669"/>
    <property type="project" value="InterPro"/>
</dbReference>
<dbReference type="EMBL" id="AMGV01000001">
    <property type="protein sequence ID" value="KEF62777.1"/>
    <property type="molecule type" value="Genomic_DNA"/>
</dbReference>
<evidence type="ECO:0000313" key="1">
    <source>
        <dbReference type="EMBL" id="KEF62777.1"/>
    </source>
</evidence>
<dbReference type="InterPro" id="IPR036396">
    <property type="entry name" value="Cyt_P450_sf"/>
</dbReference>
<protein>
    <recommendedName>
        <fullName evidence="3">Cytochrome P450 oxidoreductase</fullName>
    </recommendedName>
</protein>
<dbReference type="GO" id="GO:0005506">
    <property type="term" value="F:iron ion binding"/>
    <property type="evidence" value="ECO:0007669"/>
    <property type="project" value="InterPro"/>
</dbReference>
<dbReference type="Gene3D" id="1.10.630.10">
    <property type="entry name" value="Cytochrome P450"/>
    <property type="match status" value="1"/>
</dbReference>
<gene>
    <name evidence="1" type="ORF">A1O9_00750</name>
</gene>
<accession>A0A072PST3</accession>
<dbReference type="InterPro" id="IPR001128">
    <property type="entry name" value="Cyt_P450"/>
</dbReference>
<dbReference type="AlphaFoldDB" id="A0A072PST3"/>
<dbReference type="HOGENOM" id="CLU_001570_14_8_1"/>
<dbReference type="RefSeq" id="XP_013265367.1">
    <property type="nucleotide sequence ID" value="XM_013409913.1"/>
</dbReference>